<evidence type="ECO:0000256" key="2">
    <source>
        <dbReference type="SAM" id="SignalP"/>
    </source>
</evidence>
<evidence type="ECO:0000313" key="4">
    <source>
        <dbReference type="EMBL" id="MBF6298997.1"/>
    </source>
</evidence>
<dbReference type="Pfam" id="PF03713">
    <property type="entry name" value="DUF305"/>
    <property type="match status" value="1"/>
</dbReference>
<keyword evidence="5" id="KW-1185">Reference proteome</keyword>
<reference evidence="4 5" key="1">
    <citation type="submission" date="2020-10" db="EMBL/GenBank/DDBJ databases">
        <title>Identification of Nocardia species via Next-generation sequencing and recognition of intraspecies genetic diversity.</title>
        <authorList>
            <person name="Li P."/>
            <person name="Li P."/>
            <person name="Lu B."/>
        </authorList>
    </citation>
    <scope>NUCLEOTIDE SEQUENCE [LARGE SCALE GENOMIC DNA]</scope>
    <source>
        <strain evidence="4 5">BJ06-0157</strain>
    </source>
</reference>
<comment type="caution">
    <text evidence="4">The sequence shown here is derived from an EMBL/GenBank/DDBJ whole genome shotgun (WGS) entry which is preliminary data.</text>
</comment>
<dbReference type="PANTHER" id="PTHR36933:SF1">
    <property type="entry name" value="SLL0788 PROTEIN"/>
    <property type="match status" value="1"/>
</dbReference>
<name>A0ABS0CT59_9NOCA</name>
<evidence type="ECO:0000259" key="3">
    <source>
        <dbReference type="Pfam" id="PF03713"/>
    </source>
</evidence>
<feature type="compositionally biased region" description="Low complexity" evidence="1">
    <location>
        <begin position="36"/>
        <end position="54"/>
    </location>
</feature>
<dbReference type="InterPro" id="IPR012347">
    <property type="entry name" value="Ferritin-like"/>
</dbReference>
<dbReference type="InterPro" id="IPR005183">
    <property type="entry name" value="DUF305_CopM-like"/>
</dbReference>
<protein>
    <submittedName>
        <fullName evidence="4">DUF305 domain-containing protein</fullName>
    </submittedName>
</protein>
<proteinExistence type="predicted"/>
<evidence type="ECO:0000256" key="1">
    <source>
        <dbReference type="SAM" id="MobiDB-lite"/>
    </source>
</evidence>
<gene>
    <name evidence="4" type="ORF">IU459_15800</name>
</gene>
<feature type="region of interest" description="Disordered" evidence="1">
    <location>
        <begin position="28"/>
        <end position="54"/>
    </location>
</feature>
<dbReference type="EMBL" id="JADLQX010000010">
    <property type="protein sequence ID" value="MBF6298997.1"/>
    <property type="molecule type" value="Genomic_DNA"/>
</dbReference>
<organism evidence="4 5">
    <name type="scientific">Nocardia amamiensis</name>
    <dbReference type="NCBI Taxonomy" id="404578"/>
    <lineage>
        <taxon>Bacteria</taxon>
        <taxon>Bacillati</taxon>
        <taxon>Actinomycetota</taxon>
        <taxon>Actinomycetes</taxon>
        <taxon>Mycobacteriales</taxon>
        <taxon>Nocardiaceae</taxon>
        <taxon>Nocardia</taxon>
    </lineage>
</organism>
<dbReference type="PANTHER" id="PTHR36933">
    <property type="entry name" value="SLL0788 PROTEIN"/>
    <property type="match status" value="1"/>
</dbReference>
<keyword evidence="2" id="KW-0732">Signal</keyword>
<feature type="domain" description="DUF305" evidence="3">
    <location>
        <begin position="61"/>
        <end position="206"/>
    </location>
</feature>
<dbReference type="Proteomes" id="UP000702209">
    <property type="component" value="Unassembled WGS sequence"/>
</dbReference>
<feature type="chain" id="PRO_5046935535" evidence="2">
    <location>
        <begin position="19"/>
        <end position="209"/>
    </location>
</feature>
<evidence type="ECO:0000313" key="5">
    <source>
        <dbReference type="Proteomes" id="UP000702209"/>
    </source>
</evidence>
<feature type="signal peptide" evidence="2">
    <location>
        <begin position="1"/>
        <end position="18"/>
    </location>
</feature>
<accession>A0ABS0CT59</accession>
<sequence>MYPASTLFRRGVVIVAAAAIALVGCGDGDDQGGTAGTTTPGETMPGTTQQTPGQADYNDADVTFLQMMYPHHAQAVQMADMVPSRSQNQQVLDLAAAIKAAQQPEMAQISALLQQFGKPAPTANHGMPGMPGMPGMMSPESMASLQSMSGSEFDRMWLSMMIEHHRGAIEMAQTELANGKNPEARKLAETVISTQQSEIDQMQRMLQQS</sequence>
<dbReference type="Gene3D" id="1.20.1260.10">
    <property type="match status" value="1"/>
</dbReference>